<dbReference type="InterPro" id="IPR001965">
    <property type="entry name" value="Znf_PHD"/>
</dbReference>
<dbReference type="SMART" id="SM00249">
    <property type="entry name" value="PHD"/>
    <property type="match status" value="1"/>
</dbReference>
<name>A0A1R3HQ94_COCAP</name>
<dbReference type="PROSITE" id="PS50016">
    <property type="entry name" value="ZF_PHD_2"/>
    <property type="match status" value="1"/>
</dbReference>
<keyword evidence="4" id="KW-0862">Zinc</keyword>
<evidence type="ECO:0000259" key="9">
    <source>
        <dbReference type="PROSITE" id="PS50013"/>
    </source>
</evidence>
<dbReference type="GO" id="GO:0042393">
    <property type="term" value="F:histone binding"/>
    <property type="evidence" value="ECO:0007669"/>
    <property type="project" value="TreeGrafter"/>
</dbReference>
<evidence type="ECO:0000256" key="8">
    <source>
        <dbReference type="SAM" id="MobiDB-lite"/>
    </source>
</evidence>
<dbReference type="Gramene" id="OMO72452">
    <property type="protein sequence ID" value="OMO72452"/>
    <property type="gene ID" value="CCACVL1_17802"/>
</dbReference>
<feature type="compositionally biased region" description="Low complexity" evidence="8">
    <location>
        <begin position="1"/>
        <end position="11"/>
    </location>
</feature>
<dbReference type="OrthoDB" id="1737597at2759"/>
<dbReference type="GO" id="GO:0008270">
    <property type="term" value="F:zinc ion binding"/>
    <property type="evidence" value="ECO:0007669"/>
    <property type="project" value="UniProtKB-KW"/>
</dbReference>
<dbReference type="InterPro" id="IPR023780">
    <property type="entry name" value="Chromo_domain"/>
</dbReference>
<dbReference type="InterPro" id="IPR013083">
    <property type="entry name" value="Znf_RING/FYVE/PHD"/>
</dbReference>
<keyword evidence="6" id="KW-0539">Nucleus</keyword>
<dbReference type="SMART" id="SM00298">
    <property type="entry name" value="CHROMO"/>
    <property type="match status" value="2"/>
</dbReference>
<keyword evidence="12" id="KW-1185">Reference proteome</keyword>
<sequence>MESNSSKSGSSTKVDGASSSKGVSTTAKGSTSLSSAKADSNCSRSSAKEIGINKVASPSHSSSGKKTSIKGSDTNDRFVSCFGKVSSSFRYEKVMLVSPQGDHGSCSIKKKQVAVHEDKTSDRTSRDARSYKEWLKSRISKRKMSETNGKRSVTSAEACKENKEEVIEGHFSCSKRQRVDFDSKQESYSCNAEPGNISPVQFAFLTELVSKKELHVHVLGNSKESSADEKELISELNADQAEEYFSDTLDKGFQLEKKIGRKQDTCVTCLLGGKLLCCVGKGCKRSFHLSCLVPALSDNPPGLWHCIWCVKKKKELGVHSVSEVESIWDARDVVSDDKALKHEKQYLVKYRGLAHVHNRWIPETKLLSEAPALVTKYNSKNQVTSWKKEWTVPHRLLQKRKLLFPTNSDENNIDCSSEWLVKWIGLGYEQATWELENSSFLMSPEAMKLIRDFEIRHQKSERLTSHSEEEEKERCNVSDLSQLSFGGSPGEYDCYQNYVNKLLAYWHKCLNAVVYDDQADQFASRVRKFFVM</sequence>
<evidence type="ECO:0000256" key="5">
    <source>
        <dbReference type="ARBA" id="ARBA00022840"/>
    </source>
</evidence>
<dbReference type="PROSITE" id="PS01359">
    <property type="entry name" value="ZF_PHD_1"/>
    <property type="match status" value="1"/>
</dbReference>
<dbReference type="GO" id="GO:0005634">
    <property type="term" value="C:nucleus"/>
    <property type="evidence" value="ECO:0007669"/>
    <property type="project" value="TreeGrafter"/>
</dbReference>
<dbReference type="GO" id="GO:0016887">
    <property type="term" value="F:ATP hydrolysis activity"/>
    <property type="evidence" value="ECO:0007669"/>
    <property type="project" value="TreeGrafter"/>
</dbReference>
<reference evidence="11 12" key="1">
    <citation type="submission" date="2013-09" db="EMBL/GenBank/DDBJ databases">
        <title>Corchorus capsularis genome sequencing.</title>
        <authorList>
            <person name="Alam M."/>
            <person name="Haque M.S."/>
            <person name="Islam M.S."/>
            <person name="Emdad E.M."/>
            <person name="Islam M.M."/>
            <person name="Ahmed B."/>
            <person name="Halim A."/>
            <person name="Hossen Q.M.M."/>
            <person name="Hossain M.Z."/>
            <person name="Ahmed R."/>
            <person name="Khan M.M."/>
            <person name="Islam R."/>
            <person name="Rashid M.M."/>
            <person name="Khan S.A."/>
            <person name="Rahman M.S."/>
            <person name="Alam M."/>
        </authorList>
    </citation>
    <scope>NUCLEOTIDE SEQUENCE [LARGE SCALE GENOMIC DNA]</scope>
    <source>
        <strain evidence="12">cv. CVL-1</strain>
        <tissue evidence="11">Whole seedling</tissue>
    </source>
</reference>
<protein>
    <recommendedName>
        <fullName evidence="13">Zinc finger, PHD-type</fullName>
    </recommendedName>
</protein>
<evidence type="ECO:0000256" key="3">
    <source>
        <dbReference type="ARBA" id="ARBA00022771"/>
    </source>
</evidence>
<dbReference type="GO" id="GO:0003677">
    <property type="term" value="F:DNA binding"/>
    <property type="evidence" value="ECO:0007669"/>
    <property type="project" value="TreeGrafter"/>
</dbReference>
<dbReference type="InterPro" id="IPR000953">
    <property type="entry name" value="Chromo/chromo_shadow_dom"/>
</dbReference>
<dbReference type="Gene3D" id="3.30.40.10">
    <property type="entry name" value="Zinc/RING finger domain, C3HC4 (zinc finger)"/>
    <property type="match status" value="1"/>
</dbReference>
<keyword evidence="3 7" id="KW-0863">Zinc-finger</keyword>
<organism evidence="11 12">
    <name type="scientific">Corchorus capsularis</name>
    <name type="common">Jute</name>
    <dbReference type="NCBI Taxonomy" id="210143"/>
    <lineage>
        <taxon>Eukaryota</taxon>
        <taxon>Viridiplantae</taxon>
        <taxon>Streptophyta</taxon>
        <taxon>Embryophyta</taxon>
        <taxon>Tracheophyta</taxon>
        <taxon>Spermatophyta</taxon>
        <taxon>Magnoliopsida</taxon>
        <taxon>eudicotyledons</taxon>
        <taxon>Gunneridae</taxon>
        <taxon>Pentapetalae</taxon>
        <taxon>rosids</taxon>
        <taxon>malvids</taxon>
        <taxon>Malvales</taxon>
        <taxon>Malvaceae</taxon>
        <taxon>Grewioideae</taxon>
        <taxon>Apeibeae</taxon>
        <taxon>Corchorus</taxon>
    </lineage>
</organism>
<dbReference type="PROSITE" id="PS50013">
    <property type="entry name" value="CHROMO_2"/>
    <property type="match status" value="2"/>
</dbReference>
<keyword evidence="1" id="KW-0479">Metal-binding</keyword>
<dbReference type="EMBL" id="AWWV01011422">
    <property type="protein sequence ID" value="OMO72452.1"/>
    <property type="molecule type" value="Genomic_DNA"/>
</dbReference>
<feature type="domain" description="PHD-type" evidence="10">
    <location>
        <begin position="263"/>
        <end position="312"/>
    </location>
</feature>
<evidence type="ECO:0000256" key="4">
    <source>
        <dbReference type="ARBA" id="ARBA00022833"/>
    </source>
</evidence>
<evidence type="ECO:0000256" key="6">
    <source>
        <dbReference type="ARBA" id="ARBA00023242"/>
    </source>
</evidence>
<dbReference type="Proteomes" id="UP000188268">
    <property type="component" value="Unassembled WGS sequence"/>
</dbReference>
<dbReference type="InterPro" id="IPR019786">
    <property type="entry name" value="Zinc_finger_PHD-type_CS"/>
</dbReference>
<feature type="compositionally biased region" description="Polar residues" evidence="8">
    <location>
        <begin position="17"/>
        <end position="45"/>
    </location>
</feature>
<accession>A0A1R3HQ94</accession>
<dbReference type="GO" id="GO:0000785">
    <property type="term" value="C:chromatin"/>
    <property type="evidence" value="ECO:0007669"/>
    <property type="project" value="TreeGrafter"/>
</dbReference>
<feature type="domain" description="Chromo" evidence="9">
    <location>
        <begin position="322"/>
        <end position="389"/>
    </location>
</feature>
<dbReference type="SUPFAM" id="SSF54160">
    <property type="entry name" value="Chromo domain-like"/>
    <property type="match status" value="2"/>
</dbReference>
<dbReference type="GO" id="GO:0140658">
    <property type="term" value="F:ATP-dependent chromatin remodeler activity"/>
    <property type="evidence" value="ECO:0007669"/>
    <property type="project" value="TreeGrafter"/>
</dbReference>
<evidence type="ECO:0008006" key="13">
    <source>
        <dbReference type="Google" id="ProtNLM"/>
    </source>
</evidence>
<evidence type="ECO:0000313" key="11">
    <source>
        <dbReference type="EMBL" id="OMO72452.1"/>
    </source>
</evidence>
<dbReference type="PANTHER" id="PTHR45623">
    <property type="entry name" value="CHROMODOMAIN-HELICASE-DNA-BINDING PROTEIN 3-RELATED-RELATED"/>
    <property type="match status" value="1"/>
</dbReference>
<dbReference type="InterPro" id="IPR019787">
    <property type="entry name" value="Znf_PHD-finger"/>
</dbReference>
<evidence type="ECO:0000256" key="7">
    <source>
        <dbReference type="PROSITE-ProRule" id="PRU00146"/>
    </source>
</evidence>
<evidence type="ECO:0000256" key="1">
    <source>
        <dbReference type="ARBA" id="ARBA00022723"/>
    </source>
</evidence>
<proteinExistence type="predicted"/>
<evidence type="ECO:0000256" key="2">
    <source>
        <dbReference type="ARBA" id="ARBA00022741"/>
    </source>
</evidence>
<dbReference type="GO" id="GO:0003682">
    <property type="term" value="F:chromatin binding"/>
    <property type="evidence" value="ECO:0007669"/>
    <property type="project" value="TreeGrafter"/>
</dbReference>
<dbReference type="Gene3D" id="2.40.50.40">
    <property type="match status" value="2"/>
</dbReference>
<comment type="caution">
    <text evidence="11">The sequence shown here is derived from an EMBL/GenBank/DDBJ whole genome shotgun (WGS) entry which is preliminary data.</text>
</comment>
<dbReference type="InterPro" id="IPR016197">
    <property type="entry name" value="Chromo-like_dom_sf"/>
</dbReference>
<feature type="compositionally biased region" description="Low complexity" evidence="8">
    <location>
        <begin position="54"/>
        <end position="71"/>
    </location>
</feature>
<dbReference type="GO" id="GO:0005524">
    <property type="term" value="F:ATP binding"/>
    <property type="evidence" value="ECO:0007669"/>
    <property type="project" value="UniProtKB-KW"/>
</dbReference>
<feature type="domain" description="Chromo" evidence="9">
    <location>
        <begin position="397"/>
        <end position="465"/>
    </location>
</feature>
<evidence type="ECO:0000313" key="12">
    <source>
        <dbReference type="Proteomes" id="UP000188268"/>
    </source>
</evidence>
<dbReference type="AlphaFoldDB" id="A0A1R3HQ94"/>
<feature type="region of interest" description="Disordered" evidence="8">
    <location>
        <begin position="1"/>
        <end position="71"/>
    </location>
</feature>
<evidence type="ECO:0000259" key="10">
    <source>
        <dbReference type="PROSITE" id="PS50016"/>
    </source>
</evidence>
<keyword evidence="5" id="KW-0067">ATP-binding</keyword>
<keyword evidence="2" id="KW-0547">Nucleotide-binding</keyword>
<dbReference type="PANTHER" id="PTHR45623:SF51">
    <property type="entry name" value="DNA HELICASE CHROMATIN REGULATOR PHD FAMILY-RELATED"/>
    <property type="match status" value="1"/>
</dbReference>
<dbReference type="Pfam" id="PF00385">
    <property type="entry name" value="Chromo"/>
    <property type="match status" value="1"/>
</dbReference>
<dbReference type="STRING" id="210143.A0A1R3HQ94"/>
<gene>
    <name evidence="11" type="ORF">CCACVL1_17802</name>
</gene>